<keyword evidence="2" id="KW-1185">Reference proteome</keyword>
<gene>
    <name evidence="1" type="ORF">FA95DRAFT_1679809</name>
</gene>
<organism evidence="1 2">
    <name type="scientific">Auriscalpium vulgare</name>
    <dbReference type="NCBI Taxonomy" id="40419"/>
    <lineage>
        <taxon>Eukaryota</taxon>
        <taxon>Fungi</taxon>
        <taxon>Dikarya</taxon>
        <taxon>Basidiomycota</taxon>
        <taxon>Agaricomycotina</taxon>
        <taxon>Agaricomycetes</taxon>
        <taxon>Russulales</taxon>
        <taxon>Auriscalpiaceae</taxon>
        <taxon>Auriscalpium</taxon>
    </lineage>
</organism>
<dbReference type="EMBL" id="MU275927">
    <property type="protein sequence ID" value="KAI0046353.1"/>
    <property type="molecule type" value="Genomic_DNA"/>
</dbReference>
<reference evidence="1" key="2">
    <citation type="journal article" date="2022" name="New Phytol.">
        <title>Evolutionary transition to the ectomycorrhizal habit in the genomes of a hyperdiverse lineage of mushroom-forming fungi.</title>
        <authorList>
            <person name="Looney B."/>
            <person name="Miyauchi S."/>
            <person name="Morin E."/>
            <person name="Drula E."/>
            <person name="Courty P.E."/>
            <person name="Kohler A."/>
            <person name="Kuo A."/>
            <person name="LaButti K."/>
            <person name="Pangilinan J."/>
            <person name="Lipzen A."/>
            <person name="Riley R."/>
            <person name="Andreopoulos W."/>
            <person name="He G."/>
            <person name="Johnson J."/>
            <person name="Nolan M."/>
            <person name="Tritt A."/>
            <person name="Barry K.W."/>
            <person name="Grigoriev I.V."/>
            <person name="Nagy L.G."/>
            <person name="Hibbett D."/>
            <person name="Henrissat B."/>
            <person name="Matheny P.B."/>
            <person name="Labbe J."/>
            <person name="Martin F.M."/>
        </authorList>
    </citation>
    <scope>NUCLEOTIDE SEQUENCE</scope>
    <source>
        <strain evidence="1">FP105234-sp</strain>
    </source>
</reference>
<evidence type="ECO:0000313" key="1">
    <source>
        <dbReference type="EMBL" id="KAI0046353.1"/>
    </source>
</evidence>
<accession>A0ACB8RQH6</accession>
<evidence type="ECO:0000313" key="2">
    <source>
        <dbReference type="Proteomes" id="UP000814033"/>
    </source>
</evidence>
<name>A0ACB8RQH6_9AGAM</name>
<proteinExistence type="predicted"/>
<dbReference type="Proteomes" id="UP000814033">
    <property type="component" value="Unassembled WGS sequence"/>
</dbReference>
<comment type="caution">
    <text evidence="1">The sequence shown here is derived from an EMBL/GenBank/DDBJ whole genome shotgun (WGS) entry which is preliminary data.</text>
</comment>
<reference evidence="1" key="1">
    <citation type="submission" date="2021-02" db="EMBL/GenBank/DDBJ databases">
        <authorList>
            <consortium name="DOE Joint Genome Institute"/>
            <person name="Ahrendt S."/>
            <person name="Looney B.P."/>
            <person name="Miyauchi S."/>
            <person name="Morin E."/>
            <person name="Drula E."/>
            <person name="Courty P.E."/>
            <person name="Chicoki N."/>
            <person name="Fauchery L."/>
            <person name="Kohler A."/>
            <person name="Kuo A."/>
            <person name="Labutti K."/>
            <person name="Pangilinan J."/>
            <person name="Lipzen A."/>
            <person name="Riley R."/>
            <person name="Andreopoulos W."/>
            <person name="He G."/>
            <person name="Johnson J."/>
            <person name="Barry K.W."/>
            <person name="Grigoriev I.V."/>
            <person name="Nagy L."/>
            <person name="Hibbett D."/>
            <person name="Henrissat B."/>
            <person name="Matheny P.B."/>
            <person name="Labbe J."/>
            <person name="Martin F."/>
        </authorList>
    </citation>
    <scope>NUCLEOTIDE SEQUENCE</scope>
    <source>
        <strain evidence="1">FP105234-sp</strain>
    </source>
</reference>
<sequence>MSDILSLANSERRDASPPFANGTHGDVILRSCDDVHFHVSKQILSIVSPVFADMFSLSPPADAAAADEVVDGLPVVRMSEDAATLDLLLRWCYPIQHPPLATLEDTRRMISVTQKFGVDAFVDAIEAALEAHVVKDPVGVLEIAITTSLEKTARSAARAALRIPLSSLASSASDSLPGKSLAILIRYHLSCGTAAANAIAKRNFFIALPMLLSQNINEFFCMTCRSLDPAVPIPGQIPVWWAPRQLWHFLYKAAQALLLHPHQDAINLVRLEWCSQCNGGIATQRAVSMSTFVSILEREVNCEIEKVPIPNFI</sequence>
<protein>
    <submittedName>
        <fullName evidence="1">Uncharacterized protein</fullName>
    </submittedName>
</protein>